<dbReference type="InterPro" id="IPR029044">
    <property type="entry name" value="Nucleotide-diphossugar_trans"/>
</dbReference>
<dbReference type="Proteomes" id="UP000249363">
    <property type="component" value="Unassembled WGS sequence"/>
</dbReference>
<sequence length="556" mass="64555">MSIPFPKAGYSEDVWRRVRVLFNGQFIVDENVPKLVWEHPYFPVYYFQFSAIKPEYLTNQQAGDDADVYDLTVDGKTSSSAIKVIKQGDLKDHIKIESDKVDAWFEEDERIFGHPKDPYKRIIILPSSKKVQIKIDGVEVAHTSRPKLLYETGLPVRTYIPHTDVRLDLLEDDKERTSHCPYKGEASYYVVKLPSGDRKHGLAWWYKTPKFESAGIEGHIAFYDEKVEVRVDDKTHEPVIPRKIHQIYHDWSGQGGNVPHTAQWMRLRDSCINRNPGWEYKLWSSAESREFLQREYSWFLPIYDSYRHPVQRVDALKYFIMRHYGGIYVDMDNGCLESLEPLRYYPAFTTDGGEGPLFINILGAAPHHPFYEYMTNNIWAYNLFYYPLPYLTVSYNSGRWFFTSMWEKYHDSVNRRTWNLVHSAGEGADQIHASGANNKDQLYRVVMENHRGAEPWVFWNEGAGLTWEDWDFSIFQWIGQNATKVIRIAVAVTATLSIITSLVVWRCCCRGRKAKSNATVGFKSVAALLTPVLSPVLTPAKEKRVEFFIKKGHDMV</sequence>
<evidence type="ECO:0000256" key="1">
    <source>
        <dbReference type="ARBA" id="ARBA00004370"/>
    </source>
</evidence>
<comment type="similarity">
    <text evidence="2">Belongs to the glycosyltransferase 32 family.</text>
</comment>
<dbReference type="InterPro" id="IPR051706">
    <property type="entry name" value="Glycosyltransferase_domain"/>
</dbReference>
<dbReference type="STRING" id="1196081.A0A364L2F3"/>
<keyword evidence="10" id="KW-1185">Reference proteome</keyword>
<dbReference type="GO" id="GO:0000030">
    <property type="term" value="F:mannosyltransferase activity"/>
    <property type="evidence" value="ECO:0007669"/>
    <property type="project" value="TreeGrafter"/>
</dbReference>
<reference evidence="9 10" key="1">
    <citation type="journal article" date="2017" name="Biotechnol. Biofuels">
        <title>Differential beta-glucosidase expression as a function of carbon source availability in Talaromyces amestolkiae: a genomic and proteomic approach.</title>
        <authorList>
            <person name="de Eugenio L.I."/>
            <person name="Mendez-Liter J.A."/>
            <person name="Nieto-Dominguez M."/>
            <person name="Alonso L."/>
            <person name="Gil-Munoz J."/>
            <person name="Barriuso J."/>
            <person name="Prieto A."/>
            <person name="Martinez M.J."/>
        </authorList>
    </citation>
    <scope>NUCLEOTIDE SEQUENCE [LARGE SCALE GENOMIC DNA]</scope>
    <source>
        <strain evidence="9 10">CIB</strain>
    </source>
</reference>
<evidence type="ECO:0000256" key="3">
    <source>
        <dbReference type="ARBA" id="ARBA00022679"/>
    </source>
</evidence>
<dbReference type="AlphaFoldDB" id="A0A364L2F3"/>
<dbReference type="PANTHER" id="PTHR32385">
    <property type="entry name" value="MANNOSYL PHOSPHORYLINOSITOL CERAMIDE SYNTHASE"/>
    <property type="match status" value="1"/>
</dbReference>
<dbReference type="Pfam" id="PF04248">
    <property type="entry name" value="NTP_transf_9"/>
    <property type="match status" value="2"/>
</dbReference>
<name>A0A364L2F3_TALAM</name>
<organism evidence="9 10">
    <name type="scientific">Talaromyces amestolkiae</name>
    <dbReference type="NCBI Taxonomy" id="1196081"/>
    <lineage>
        <taxon>Eukaryota</taxon>
        <taxon>Fungi</taxon>
        <taxon>Dikarya</taxon>
        <taxon>Ascomycota</taxon>
        <taxon>Pezizomycotina</taxon>
        <taxon>Eurotiomycetes</taxon>
        <taxon>Eurotiomycetidae</taxon>
        <taxon>Eurotiales</taxon>
        <taxon>Trichocomaceae</taxon>
        <taxon>Talaromyces</taxon>
        <taxon>Talaromyces sect. Talaromyces</taxon>
    </lineage>
</organism>
<keyword evidence="6 7" id="KW-0472">Membrane</keyword>
<evidence type="ECO:0000256" key="7">
    <source>
        <dbReference type="SAM" id="Phobius"/>
    </source>
</evidence>
<keyword evidence="5 7" id="KW-1133">Transmembrane helix</keyword>
<protein>
    <recommendedName>
        <fullName evidence="8">DUF427 domain-containing protein</fullName>
    </recommendedName>
</protein>
<proteinExistence type="inferred from homology"/>
<dbReference type="InterPro" id="IPR007361">
    <property type="entry name" value="DUF427"/>
</dbReference>
<dbReference type="GO" id="GO:0051999">
    <property type="term" value="P:mannosyl-inositol phosphorylceramide biosynthetic process"/>
    <property type="evidence" value="ECO:0007669"/>
    <property type="project" value="TreeGrafter"/>
</dbReference>
<evidence type="ECO:0000256" key="4">
    <source>
        <dbReference type="ARBA" id="ARBA00022692"/>
    </source>
</evidence>
<evidence type="ECO:0000313" key="10">
    <source>
        <dbReference type="Proteomes" id="UP000249363"/>
    </source>
</evidence>
<comment type="subcellular location">
    <subcellularLocation>
        <location evidence="1">Membrane</location>
    </subcellularLocation>
</comment>
<dbReference type="InterPro" id="IPR007577">
    <property type="entry name" value="GlycoTrfase_DXD_sugar-bd_CS"/>
</dbReference>
<accession>A0A364L2F3</accession>
<evidence type="ECO:0000256" key="2">
    <source>
        <dbReference type="ARBA" id="ARBA00009003"/>
    </source>
</evidence>
<dbReference type="RefSeq" id="XP_040734492.1">
    <property type="nucleotide sequence ID" value="XM_040878523.1"/>
</dbReference>
<dbReference type="OrthoDB" id="3647at2759"/>
<comment type="caution">
    <text evidence="9">The sequence shown here is derived from an EMBL/GenBank/DDBJ whole genome shotgun (WGS) entry which is preliminary data.</text>
</comment>
<evidence type="ECO:0000259" key="8">
    <source>
        <dbReference type="Pfam" id="PF04248"/>
    </source>
</evidence>
<dbReference type="GeneID" id="63795204"/>
<evidence type="ECO:0000313" key="9">
    <source>
        <dbReference type="EMBL" id="RAO69976.1"/>
    </source>
</evidence>
<dbReference type="InterPro" id="IPR038694">
    <property type="entry name" value="DUF427_sf"/>
</dbReference>
<gene>
    <name evidence="9" type="ORF">BHQ10_005988</name>
</gene>
<evidence type="ECO:0000256" key="6">
    <source>
        <dbReference type="ARBA" id="ARBA00023136"/>
    </source>
</evidence>
<keyword evidence="4 7" id="KW-0812">Transmembrane</keyword>
<dbReference type="GO" id="GO:0016020">
    <property type="term" value="C:membrane"/>
    <property type="evidence" value="ECO:0007669"/>
    <property type="project" value="UniProtKB-SubCell"/>
</dbReference>
<evidence type="ECO:0000256" key="5">
    <source>
        <dbReference type="ARBA" id="ARBA00022989"/>
    </source>
</evidence>
<dbReference type="PANTHER" id="PTHR32385:SF20">
    <property type="entry name" value="MANNOSYL PHOSPHORYLINOSITOL CERAMIDE SYNTHASE CSH1-RELATED"/>
    <property type="match status" value="1"/>
</dbReference>
<dbReference type="Pfam" id="PF04488">
    <property type="entry name" value="Gly_transf_sug"/>
    <property type="match status" value="1"/>
</dbReference>
<keyword evidence="3" id="KW-0808">Transferase</keyword>
<dbReference type="Gene3D" id="2.170.150.40">
    <property type="entry name" value="Domain of unknown function (DUF427)"/>
    <property type="match status" value="2"/>
</dbReference>
<feature type="domain" description="DUF427" evidence="8">
    <location>
        <begin position="131"/>
        <end position="225"/>
    </location>
</feature>
<dbReference type="SUPFAM" id="SSF53448">
    <property type="entry name" value="Nucleotide-diphospho-sugar transferases"/>
    <property type="match status" value="1"/>
</dbReference>
<dbReference type="EMBL" id="MIKG01000011">
    <property type="protein sequence ID" value="RAO69976.1"/>
    <property type="molecule type" value="Genomic_DNA"/>
</dbReference>
<feature type="transmembrane region" description="Helical" evidence="7">
    <location>
        <begin position="485"/>
        <end position="505"/>
    </location>
</feature>
<feature type="domain" description="DUF427" evidence="8">
    <location>
        <begin position="18"/>
        <end position="81"/>
    </location>
</feature>